<dbReference type="Proteomes" id="UP000231878">
    <property type="component" value="Unassembled WGS sequence"/>
</dbReference>
<feature type="region of interest" description="Disordered" evidence="1">
    <location>
        <begin position="1250"/>
        <end position="1271"/>
    </location>
</feature>
<proteinExistence type="predicted"/>
<organism evidence="2 3">
    <name type="scientific">Burkholderia pseudomallei</name>
    <name type="common">Pseudomonas pseudomallei</name>
    <dbReference type="NCBI Taxonomy" id="28450"/>
    <lineage>
        <taxon>Bacteria</taxon>
        <taxon>Pseudomonadati</taxon>
        <taxon>Pseudomonadota</taxon>
        <taxon>Betaproteobacteria</taxon>
        <taxon>Burkholderiales</taxon>
        <taxon>Burkholderiaceae</taxon>
        <taxon>Burkholderia</taxon>
        <taxon>pseudomallei group</taxon>
    </lineage>
</organism>
<gene>
    <name evidence="2" type="ORF">CWD88_13590</name>
</gene>
<evidence type="ECO:0000313" key="3">
    <source>
        <dbReference type="Proteomes" id="UP000231878"/>
    </source>
</evidence>
<accession>A0AAX0UCE4</accession>
<reference evidence="2 3" key="1">
    <citation type="submission" date="2017-11" db="EMBL/GenBank/DDBJ databases">
        <title>Molecular characterization of Burkholderia pseudomallei and closely related isolates from Vietnam.</title>
        <authorList>
            <person name="Ustinov D.V."/>
            <person name="Antonov A.S."/>
            <person name="Avdusheva E.F."/>
            <person name="Shpak I.M."/>
            <person name="Zakharova I.B."/>
            <person name="Thi L.A."/>
            <person name="Teteryatnikova N."/>
            <person name="Lopasteyskaya Y.A."/>
            <person name="Kuzyutina J.A."/>
            <person name="Ngo T.N."/>
            <person name="Victorov D.V."/>
        </authorList>
    </citation>
    <scope>NUCLEOTIDE SEQUENCE [LARGE SCALE GENOMIC DNA]</scope>
    <source>
        <strain evidence="2 3">V1512</strain>
    </source>
</reference>
<evidence type="ECO:0000256" key="1">
    <source>
        <dbReference type="SAM" id="MobiDB-lite"/>
    </source>
</evidence>
<sequence length="1271" mass="135214">MTSMLFLKEIMPVIIRPSGASIHQSDLSSRRSEADASDPAAAGPAREPDRVAGAESRSFVQPAPLNKTADKVKGGTPAIPLSLQVLGLYQRDKVCAQPVRPDHASLPESTRAEGLPRLDGKLPKRIETAPFARALVQGNAGSGHNSRDVFLNVTGGVSGKAAPSNADHLTDVLLSDCRPGESLAGTLDDNAFVIGGHSEIIDVATRPDGLSRADKARQMAIVMFGVTDPANDQIAFAERKLTALENAEARHLAMSLFTGEEGREALSGWIADFDPGGAARLQRMHQLMYAAAVVLKQNGRAAARLLRNYCGMSTERPDLQLKRQSYSMQRVLVSARGTSLDILGIPPSITGREQHAEQKSVYRNALAIAQYLHEKLDAAYKPDSLEDMLAAAQIVSAEALGGSGDRTEREYHFSRVVDNLGSIYQEERLSIDALACAANLISIDRDNGAKALGAVAMLSSSEQADVMDALEQAGELVRLLPLGIRRDIATVADLDKVLNANGEGPGARASVSSVDPMGQASAQKAIGKLRAALAVAPDIGNIPIGAAARAAIPMQQKIAYFKWRNGLADERKARLVFERLYKLNKYADRAIPRGKNLTGRLRRIGDDIAGAFGHRKNPVGMLEEGLLLGGFLREDVFNEKIAPAFHSLIEKYRESGAGAGAGVAKARSEVVSRVFEKLKIDGFSSKIEIKSDDLKKWVALAVAGGRNDAVKRSLEFESIRRDLKNGFSVDVLERWAAEAGLDDGNFRRQLNDLRSVSNNGYGEIPELGDRTSVFSAFSEIVARYRAGKSLKFSSGGVGGLALGDSQSIGPLVSVSPTLGAGGGRVATVEIGGASGRGGLIAVTRANSQKLKVGASVFAGPQFIHVVRAGGSANLELVSAEQTREKGAIVRFVPRAGSLGGGEAWRGWAQDCLSIIGNSADSADLLERLAEEYVNAGEIGIGMTEKEENVISSSAAVGAGVKASSSGGDFRGGAGVSASIGVKREWRRHKAVRELDNKMGNHKFDQSSSTSVTWNAGLNASESYQLNPTPDFGTSASASAQAFSIGGTLFSVKEGTSVAIRLRDGMVDAELAILDRTRNGGRRAVDLIARDYPIWVKAMGKTDAEGEAALNRFFASELGRGVNRPLRPEVPETYVASYRMTKEAASALNHYRAQIDLEQMLGTNKSRVSELRRCYAEVIENSASWRPSSIQHYVETSSAKSVGLHSVFGVEAKKSSSTSTVQVLAHQAASEYVDPVALARHPVSVGSVQAVRDAPSDVGGRSTHGSAVKTGE</sequence>
<comment type="caution">
    <text evidence="2">The sequence shown here is derived from an EMBL/GenBank/DDBJ whole genome shotgun (WGS) entry which is preliminary data.</text>
</comment>
<evidence type="ECO:0000313" key="2">
    <source>
        <dbReference type="EMBL" id="PJO65812.1"/>
    </source>
</evidence>
<dbReference type="EMBL" id="PHRB01000011">
    <property type="protein sequence ID" value="PJO65812.1"/>
    <property type="molecule type" value="Genomic_DNA"/>
</dbReference>
<keyword evidence="2" id="KW-0547">Nucleotide-binding</keyword>
<feature type="region of interest" description="Disordered" evidence="1">
    <location>
        <begin position="21"/>
        <end position="76"/>
    </location>
</feature>
<dbReference type="GO" id="GO:0005524">
    <property type="term" value="F:ATP binding"/>
    <property type="evidence" value="ECO:0007669"/>
    <property type="project" value="UniProtKB-KW"/>
</dbReference>
<keyword evidence="2" id="KW-0067">ATP-binding</keyword>
<dbReference type="AlphaFoldDB" id="A0AAX0UCE4"/>
<name>A0AAX0UCE4_BURPE</name>
<protein>
    <submittedName>
        <fullName evidence="2">ATP-binding protein</fullName>
    </submittedName>
</protein>